<feature type="region of interest" description="Disordered" evidence="1">
    <location>
        <begin position="1"/>
        <end position="25"/>
    </location>
</feature>
<dbReference type="EMBL" id="JBHTIW010000039">
    <property type="protein sequence ID" value="MFD0923657.1"/>
    <property type="molecule type" value="Genomic_DNA"/>
</dbReference>
<evidence type="ECO:0000256" key="1">
    <source>
        <dbReference type="SAM" id="MobiDB-lite"/>
    </source>
</evidence>
<organism evidence="2 3">
    <name type="scientific">Saccharopolyspora rosea</name>
    <dbReference type="NCBI Taxonomy" id="524884"/>
    <lineage>
        <taxon>Bacteria</taxon>
        <taxon>Bacillati</taxon>
        <taxon>Actinomycetota</taxon>
        <taxon>Actinomycetes</taxon>
        <taxon>Pseudonocardiales</taxon>
        <taxon>Pseudonocardiaceae</taxon>
        <taxon>Saccharopolyspora</taxon>
    </lineage>
</organism>
<name>A0ABW3FZ10_9PSEU</name>
<dbReference type="Proteomes" id="UP001597018">
    <property type="component" value="Unassembled WGS sequence"/>
</dbReference>
<dbReference type="RefSeq" id="WP_345601574.1">
    <property type="nucleotide sequence ID" value="NZ_BAABLT010000039.1"/>
</dbReference>
<reference evidence="3" key="1">
    <citation type="journal article" date="2019" name="Int. J. Syst. Evol. Microbiol.">
        <title>The Global Catalogue of Microorganisms (GCM) 10K type strain sequencing project: providing services to taxonomists for standard genome sequencing and annotation.</title>
        <authorList>
            <consortium name="The Broad Institute Genomics Platform"/>
            <consortium name="The Broad Institute Genome Sequencing Center for Infectious Disease"/>
            <person name="Wu L."/>
            <person name="Ma J."/>
        </authorList>
    </citation>
    <scope>NUCLEOTIDE SEQUENCE [LARGE SCALE GENOMIC DNA]</scope>
    <source>
        <strain evidence="3">CCUG 56401</strain>
    </source>
</reference>
<evidence type="ECO:0000313" key="2">
    <source>
        <dbReference type="EMBL" id="MFD0923657.1"/>
    </source>
</evidence>
<keyword evidence="3" id="KW-1185">Reference proteome</keyword>
<gene>
    <name evidence="2" type="ORF">ACFQ16_28265</name>
</gene>
<proteinExistence type="predicted"/>
<evidence type="ECO:0000313" key="3">
    <source>
        <dbReference type="Proteomes" id="UP001597018"/>
    </source>
</evidence>
<comment type="caution">
    <text evidence="2">The sequence shown here is derived from an EMBL/GenBank/DDBJ whole genome shotgun (WGS) entry which is preliminary data.</text>
</comment>
<feature type="compositionally biased region" description="Basic and acidic residues" evidence="1">
    <location>
        <begin position="1"/>
        <end position="11"/>
    </location>
</feature>
<accession>A0ABW3FZ10</accession>
<protein>
    <submittedName>
        <fullName evidence="2">Uncharacterized protein</fullName>
    </submittedName>
</protein>
<sequence length="289" mass="31605">MHQVRHSDDGMRGAPPRWSRAPGRETTAHHVRDFYAHLLVQRVFARDPDGWLLKAPLPVLVRDPDARLRGCAAGADVDEAVIALRRIVETDGGDRVRFRHVSTARTEEDPASCGVRFSVTVGSAGVTVVDVVLVTGPRPVGEPVRRPLPRMPGAGVESVWARRWPAEDHVAEQICALHRTGSQTRQVEALVALLVIALTETVDGRRARQALRAEYARNVTAGAEIELPPRFREPGGAWQEHYRARAAEVPELAAHGTPRAACELADAFLSPLLGSLLPDVWDPGALTWC</sequence>